<feature type="non-terminal residue" evidence="1">
    <location>
        <position position="28"/>
    </location>
</feature>
<reference evidence="1" key="1">
    <citation type="journal article" date="2018" name="Genome Biol.">
        <title>SKESA: strategic k-mer extension for scrupulous assemblies.</title>
        <authorList>
            <person name="Souvorov A."/>
            <person name="Agarwala R."/>
            <person name="Lipman D.J."/>
        </authorList>
    </citation>
    <scope>NUCLEOTIDE SEQUENCE</scope>
    <source>
        <strain evidence="1">R404</strain>
    </source>
</reference>
<organism evidence="1 2">
    <name type="scientific">Klebsiella oxytoca</name>
    <dbReference type="NCBI Taxonomy" id="571"/>
    <lineage>
        <taxon>Bacteria</taxon>
        <taxon>Pseudomonadati</taxon>
        <taxon>Pseudomonadota</taxon>
        <taxon>Gammaproteobacteria</taxon>
        <taxon>Enterobacterales</taxon>
        <taxon>Enterobacteriaceae</taxon>
        <taxon>Klebsiella/Raoultella group</taxon>
        <taxon>Klebsiella</taxon>
    </lineage>
</organism>
<reference evidence="1" key="2">
    <citation type="submission" date="2020-11" db="EMBL/GenBank/DDBJ databases">
        <authorList>
            <consortium name="NCBI Pathogen Detection Project"/>
        </authorList>
    </citation>
    <scope>NUCLEOTIDE SEQUENCE</scope>
    <source>
        <strain evidence="1">R404</strain>
    </source>
</reference>
<name>A0AAN5L4L4_KLEOX</name>
<evidence type="ECO:0000313" key="2">
    <source>
        <dbReference type="Proteomes" id="UP000856143"/>
    </source>
</evidence>
<dbReference type="AlphaFoldDB" id="A0AAN5L4L4"/>
<sequence length="28" mass="3413">MLPQKYEKVYCISCQYQCEIYPRPTIKS</sequence>
<gene>
    <name evidence="1" type="ORF">I8Y21_000705</name>
</gene>
<accession>A0AAN5L4L4</accession>
<evidence type="ECO:0000313" key="1">
    <source>
        <dbReference type="EMBL" id="HAT1680107.1"/>
    </source>
</evidence>
<protein>
    <submittedName>
        <fullName evidence="1">Response regulator receiver protein</fullName>
    </submittedName>
</protein>
<dbReference type="EMBL" id="DACSEO010000005">
    <property type="protein sequence ID" value="HAT1680107.1"/>
    <property type="molecule type" value="Genomic_DNA"/>
</dbReference>
<proteinExistence type="predicted"/>
<comment type="caution">
    <text evidence="1">The sequence shown here is derived from an EMBL/GenBank/DDBJ whole genome shotgun (WGS) entry which is preliminary data.</text>
</comment>
<dbReference type="Proteomes" id="UP000856143">
    <property type="component" value="Unassembled WGS sequence"/>
</dbReference>